<comment type="caution">
    <text evidence="1">The sequence shown here is derived from an EMBL/GenBank/DDBJ whole genome shotgun (WGS) entry which is preliminary data.</text>
</comment>
<keyword evidence="2" id="KW-1185">Reference proteome</keyword>
<reference evidence="1 2" key="1">
    <citation type="submission" date="2014-03" db="EMBL/GenBank/DDBJ databases">
        <title>Genomics of Bifidobacteria.</title>
        <authorList>
            <person name="Ventura M."/>
            <person name="Milani C."/>
            <person name="Lugli G.A."/>
        </authorList>
    </citation>
    <scope>NUCLEOTIDE SEQUENCE [LARGE SCALE GENOMIC DNA]</scope>
    <source>
        <strain evidence="1 2">DSM 22766</strain>
    </source>
</reference>
<proteinExistence type="predicted"/>
<evidence type="ECO:0000313" key="1">
    <source>
        <dbReference type="EMBL" id="KFI40441.1"/>
    </source>
</evidence>
<name>A0A086Z1P1_9BIFI</name>
<evidence type="ECO:0000313" key="2">
    <source>
        <dbReference type="Proteomes" id="UP000029015"/>
    </source>
</evidence>
<sequence>MPVLTTGVVIDGLCLLVLRASEPVARPVLPAAKLGR</sequence>
<gene>
    <name evidence="1" type="ORF">BACT_1145</name>
</gene>
<protein>
    <submittedName>
        <fullName evidence="1">Uncharacterized protein</fullName>
    </submittedName>
</protein>
<dbReference type="Proteomes" id="UP000029015">
    <property type="component" value="Unassembled WGS sequence"/>
</dbReference>
<accession>A0A086Z1P1</accession>
<dbReference type="EMBL" id="JGYK01000001">
    <property type="protein sequence ID" value="KFI40441.1"/>
    <property type="molecule type" value="Genomic_DNA"/>
</dbReference>
<organism evidence="1 2">
    <name type="scientific">Bifidobacterium actinocoloniiforme DSM 22766</name>
    <dbReference type="NCBI Taxonomy" id="1437605"/>
    <lineage>
        <taxon>Bacteria</taxon>
        <taxon>Bacillati</taxon>
        <taxon>Actinomycetota</taxon>
        <taxon>Actinomycetes</taxon>
        <taxon>Bifidobacteriales</taxon>
        <taxon>Bifidobacteriaceae</taxon>
        <taxon>Bifidobacterium</taxon>
    </lineage>
</organism>
<dbReference type="AlphaFoldDB" id="A0A086Z1P1"/>